<dbReference type="GO" id="GO:0033063">
    <property type="term" value="C:Rad51B-Rad51C-Rad51D-XRCC2 complex"/>
    <property type="evidence" value="ECO:0007669"/>
    <property type="project" value="TreeGrafter"/>
</dbReference>
<dbReference type="EMBL" id="LSRX01000474">
    <property type="protein sequence ID" value="OLP96249.1"/>
    <property type="molecule type" value="Genomic_DNA"/>
</dbReference>
<dbReference type="Proteomes" id="UP000186817">
    <property type="component" value="Unassembled WGS sequence"/>
</dbReference>
<evidence type="ECO:0000256" key="2">
    <source>
        <dbReference type="ARBA" id="ARBA00023242"/>
    </source>
</evidence>
<evidence type="ECO:0000313" key="6">
    <source>
        <dbReference type="Proteomes" id="UP000186817"/>
    </source>
</evidence>
<dbReference type="PANTHER" id="PTHR46457:SF1">
    <property type="entry name" value="DNA REPAIR PROTEIN RAD51 HOMOLOG 4"/>
    <property type="match status" value="1"/>
</dbReference>
<feature type="compositionally biased region" description="Basic and acidic residues" evidence="4">
    <location>
        <begin position="697"/>
        <end position="711"/>
    </location>
</feature>
<dbReference type="GO" id="GO:0000723">
    <property type="term" value="P:telomere maintenance"/>
    <property type="evidence" value="ECO:0007669"/>
    <property type="project" value="TreeGrafter"/>
</dbReference>
<evidence type="ECO:0000313" key="5">
    <source>
        <dbReference type="EMBL" id="OLP96249.1"/>
    </source>
</evidence>
<dbReference type="InterPro" id="IPR051988">
    <property type="entry name" value="HRR_RAD51_Paralog"/>
</dbReference>
<organism evidence="5 6">
    <name type="scientific">Symbiodinium microadriaticum</name>
    <name type="common">Dinoflagellate</name>
    <name type="synonym">Zooxanthella microadriatica</name>
    <dbReference type="NCBI Taxonomy" id="2951"/>
    <lineage>
        <taxon>Eukaryota</taxon>
        <taxon>Sar</taxon>
        <taxon>Alveolata</taxon>
        <taxon>Dinophyceae</taxon>
        <taxon>Suessiales</taxon>
        <taxon>Symbiodiniaceae</taxon>
        <taxon>Symbiodinium</taxon>
    </lineage>
</organism>
<dbReference type="SUPFAM" id="SSF52540">
    <property type="entry name" value="P-loop containing nucleoside triphosphate hydrolases"/>
    <property type="match status" value="1"/>
</dbReference>
<dbReference type="PANTHER" id="PTHR46457">
    <property type="entry name" value="DNA REPAIR PROTEIN RAD51 HOMOLOG 4"/>
    <property type="match status" value="1"/>
</dbReference>
<dbReference type="InterPro" id="IPR027417">
    <property type="entry name" value="P-loop_NTPase"/>
</dbReference>
<dbReference type="GO" id="GO:0007131">
    <property type="term" value="P:reciprocal meiotic recombination"/>
    <property type="evidence" value="ECO:0007669"/>
    <property type="project" value="TreeGrafter"/>
</dbReference>
<keyword evidence="2" id="KW-0539">Nucleus</keyword>
<gene>
    <name evidence="5" type="primary">RAD51B</name>
    <name evidence="5" type="ORF">AK812_SmicGene21535</name>
</gene>
<comment type="subcellular location">
    <subcellularLocation>
        <location evidence="1">Nucleus</location>
    </subcellularLocation>
</comment>
<feature type="coiled-coil region" evidence="3">
    <location>
        <begin position="854"/>
        <end position="881"/>
    </location>
</feature>
<proteinExistence type="predicted"/>
<feature type="compositionally biased region" description="Basic and acidic residues" evidence="4">
    <location>
        <begin position="672"/>
        <end position="690"/>
    </location>
</feature>
<evidence type="ECO:0000256" key="3">
    <source>
        <dbReference type="SAM" id="Coils"/>
    </source>
</evidence>
<name>A0A1Q9DM76_SYMMI</name>
<dbReference type="GO" id="GO:0005815">
    <property type="term" value="C:microtubule organizing center"/>
    <property type="evidence" value="ECO:0007669"/>
    <property type="project" value="TreeGrafter"/>
</dbReference>
<dbReference type="AlphaFoldDB" id="A0A1Q9DM76"/>
<sequence length="947" mass="102441">MRYCAKEGEQQLKRNEAAEAEEEEEDQEEEEERLDYSPPPEDACHVLGLQPEDLDLAASAGSPSAPPGRGSLQLQPGGEFGAFRELLLAAVARLPSEVSRSPMAASPTCYVPKSKVTDPTCAQHRGAPQVLGLRCVPQHGMVVESKAVAEVGAELPSRKDTGVSSAVKAATACQLVAQLRLCGNVLYESPEAHLAVPLLRGPRDASAARGNATQHSEQTRAAVKVLLAERRARSASNAQSQGAELPVIDEWPAQIRMEGLRNAKRAFFVRSWLVSARIVRAQRPLYSVQILRGDIAGRVPAVFGSDQLGHKILGSTPVRNPRLGAEHSPRTCRTSHAMLSGLPQGRRKLSADAPLEQLFGDAALCQGGEILVKALRARRLTNLKDFVSVPPWELRDWLLVTEEEATELLSLAWAATAAPAISAWDLAADNEAVVRPRPCPLPSLSLALGAGGLSAALVEVAGPPGVGKTQFCLHAAALIAACGHDVFWIDTERTFSAQRVHEMLEVQLSASARPQEAAAQATQAMQRIKHRACSSLQELHDFCSELAGRALGGGPLPGLLDRASGCMPTEALLSSLASQLKVLVARPRQRRLQEGDVQSAMWQSCAFCAVLKVQTPVQPRFGTIPSTGGWSLVIYRQDLLEVLEARAPGDRIWPQGEKAQRRRFPAMAGPGEPERKAEAADAEAERKGEPRPAPVEAETKGEEKKAEEAPKEPAPAPAKPAEPAEPVKLDVISAMQPSEKSAEERMELAMDYFQPVGKKRKLAVALRGFAPELLCNTPSNLQTCRSLLLFLEKKMGTPLPKAPEVQGPEDLKSELESFAEEAGRAAAIAKPGACDARVRRVLDLSALTVSPAGKERLESTKERLQKRVQQLNLQLKERGESDVETLTKPRQVWAEGLFQRDWLAWCERLLQAREANLLRAGNQGLDHVEPQSENLTAAELVASLLGF</sequence>
<feature type="compositionally biased region" description="Acidic residues" evidence="4">
    <location>
        <begin position="18"/>
        <end position="33"/>
    </location>
</feature>
<dbReference type="OrthoDB" id="436533at2759"/>
<feature type="region of interest" description="Disordered" evidence="4">
    <location>
        <begin position="1"/>
        <end position="76"/>
    </location>
</feature>
<protein>
    <submittedName>
        <fullName evidence="5">DNA repair protein RAD51-like 2</fullName>
    </submittedName>
</protein>
<accession>A0A1Q9DM76</accession>
<dbReference type="GO" id="GO:0042148">
    <property type="term" value="P:DNA strand invasion"/>
    <property type="evidence" value="ECO:0007669"/>
    <property type="project" value="TreeGrafter"/>
</dbReference>
<feature type="region of interest" description="Disordered" evidence="4">
    <location>
        <begin position="653"/>
        <end position="727"/>
    </location>
</feature>
<comment type="caution">
    <text evidence="5">The sequence shown here is derived from an EMBL/GenBank/DDBJ whole genome shotgun (WGS) entry which is preliminary data.</text>
</comment>
<evidence type="ECO:0000256" key="1">
    <source>
        <dbReference type="ARBA" id="ARBA00004123"/>
    </source>
</evidence>
<feature type="compositionally biased region" description="Low complexity" evidence="4">
    <location>
        <begin position="57"/>
        <end position="71"/>
    </location>
</feature>
<dbReference type="GO" id="GO:0003697">
    <property type="term" value="F:single-stranded DNA binding"/>
    <property type="evidence" value="ECO:0007669"/>
    <property type="project" value="TreeGrafter"/>
</dbReference>
<keyword evidence="3" id="KW-0175">Coiled coil</keyword>
<evidence type="ECO:0000256" key="4">
    <source>
        <dbReference type="SAM" id="MobiDB-lite"/>
    </source>
</evidence>
<reference evidence="5 6" key="1">
    <citation type="submission" date="2016-02" db="EMBL/GenBank/DDBJ databases">
        <title>Genome analysis of coral dinoflagellate symbionts highlights evolutionary adaptations to a symbiotic lifestyle.</title>
        <authorList>
            <person name="Aranda M."/>
            <person name="Li Y."/>
            <person name="Liew Y.J."/>
            <person name="Baumgarten S."/>
            <person name="Simakov O."/>
            <person name="Wilson M."/>
            <person name="Piel J."/>
            <person name="Ashoor H."/>
            <person name="Bougouffa S."/>
            <person name="Bajic V.B."/>
            <person name="Ryu T."/>
            <person name="Ravasi T."/>
            <person name="Bayer T."/>
            <person name="Micklem G."/>
            <person name="Kim H."/>
            <person name="Bhak J."/>
            <person name="Lajeunesse T.C."/>
            <person name="Voolstra C.R."/>
        </authorList>
    </citation>
    <scope>NUCLEOTIDE SEQUENCE [LARGE SCALE GENOMIC DNA]</scope>
    <source>
        <strain evidence="5 6">CCMP2467</strain>
    </source>
</reference>
<dbReference type="GO" id="GO:0000400">
    <property type="term" value="F:four-way junction DNA binding"/>
    <property type="evidence" value="ECO:0007669"/>
    <property type="project" value="TreeGrafter"/>
</dbReference>
<dbReference type="Gene3D" id="3.40.50.300">
    <property type="entry name" value="P-loop containing nucleotide triphosphate hydrolases"/>
    <property type="match status" value="1"/>
</dbReference>
<feature type="compositionally biased region" description="Basic and acidic residues" evidence="4">
    <location>
        <begin position="1"/>
        <end position="17"/>
    </location>
</feature>
<dbReference type="GO" id="GO:0008094">
    <property type="term" value="F:ATP-dependent activity, acting on DNA"/>
    <property type="evidence" value="ECO:0007669"/>
    <property type="project" value="TreeGrafter"/>
</dbReference>
<dbReference type="GO" id="GO:0000724">
    <property type="term" value="P:double-strand break repair via homologous recombination"/>
    <property type="evidence" value="ECO:0007669"/>
    <property type="project" value="TreeGrafter"/>
</dbReference>
<keyword evidence="6" id="KW-1185">Reference proteome</keyword>
<dbReference type="GO" id="GO:0005657">
    <property type="term" value="C:replication fork"/>
    <property type="evidence" value="ECO:0007669"/>
    <property type="project" value="TreeGrafter"/>
</dbReference>